<dbReference type="VEuPathDB" id="FungiDB:H257_10630"/>
<sequence>MTLVPQRPLGSQGLVVSAQGLGCMGMTAFYGNFDRAAQEAESLLTISKGLELGINFLDTAWIYQSFGAGGGGNFTNEELVGKAIKQHGRDKFVIATKFGVVRAPDGLTTVNGSEAVIRSQLADSLARLDVDYIDLYYMHRMDPETPIEDTIRVLKSLVEEGKIKYIGLSECTPSELRRAHAIHPISAIQMEWSLQSRDLEALVVPVARELGVGIVAYSPLCRGFLTAIDTFDKLDGDDWRRTLPRYTGDKLVQSKAKVAKFFDLAAAKHCTPAQLALAWVHAQGPDVFPIPGTKSSTRIVENAHAVTFTLTQDEVATIAAAATSVEGARYTGKDHTFNARLDKA</sequence>
<organism evidence="3">
    <name type="scientific">Aphanomyces astaci</name>
    <name type="common">Crayfish plague agent</name>
    <dbReference type="NCBI Taxonomy" id="112090"/>
    <lineage>
        <taxon>Eukaryota</taxon>
        <taxon>Sar</taxon>
        <taxon>Stramenopiles</taxon>
        <taxon>Oomycota</taxon>
        <taxon>Saprolegniomycetes</taxon>
        <taxon>Saprolegniales</taxon>
        <taxon>Verrucalvaceae</taxon>
        <taxon>Aphanomyces</taxon>
    </lineage>
</organism>
<dbReference type="GO" id="GO:0016491">
    <property type="term" value="F:oxidoreductase activity"/>
    <property type="evidence" value="ECO:0007669"/>
    <property type="project" value="UniProtKB-KW"/>
</dbReference>
<keyword evidence="1" id="KW-0560">Oxidoreductase</keyword>
<dbReference type="SUPFAM" id="SSF51430">
    <property type="entry name" value="NAD(P)-linked oxidoreductase"/>
    <property type="match status" value="1"/>
</dbReference>
<evidence type="ECO:0000313" key="3">
    <source>
        <dbReference type="EMBL" id="ETV75028.1"/>
    </source>
</evidence>
<dbReference type="InterPro" id="IPR036812">
    <property type="entry name" value="NAD(P)_OxRdtase_dom_sf"/>
</dbReference>
<dbReference type="PANTHER" id="PTHR43625:SF40">
    <property type="entry name" value="ALDO-KETO REDUCTASE YAKC [NADP(+)]"/>
    <property type="match status" value="1"/>
</dbReference>
<dbReference type="OrthoDB" id="2310150at2759"/>
<reference evidence="3" key="1">
    <citation type="submission" date="2013-12" db="EMBL/GenBank/DDBJ databases">
        <title>The Genome Sequence of Aphanomyces astaci APO3.</title>
        <authorList>
            <consortium name="The Broad Institute Genomics Platform"/>
            <person name="Russ C."/>
            <person name="Tyler B."/>
            <person name="van West P."/>
            <person name="Dieguez-Uribeondo J."/>
            <person name="Young S.K."/>
            <person name="Zeng Q."/>
            <person name="Gargeya S."/>
            <person name="Fitzgerald M."/>
            <person name="Abouelleil A."/>
            <person name="Alvarado L."/>
            <person name="Chapman S.B."/>
            <person name="Gainer-Dewar J."/>
            <person name="Goldberg J."/>
            <person name="Griggs A."/>
            <person name="Gujja S."/>
            <person name="Hansen M."/>
            <person name="Howarth C."/>
            <person name="Imamovic A."/>
            <person name="Ireland A."/>
            <person name="Larimer J."/>
            <person name="McCowan C."/>
            <person name="Murphy C."/>
            <person name="Pearson M."/>
            <person name="Poon T.W."/>
            <person name="Priest M."/>
            <person name="Roberts A."/>
            <person name="Saif S."/>
            <person name="Shea T."/>
            <person name="Sykes S."/>
            <person name="Wortman J."/>
            <person name="Nusbaum C."/>
            <person name="Birren B."/>
        </authorList>
    </citation>
    <scope>NUCLEOTIDE SEQUENCE [LARGE SCALE GENOMIC DNA]</scope>
    <source>
        <strain evidence="3">APO3</strain>
    </source>
</reference>
<feature type="domain" description="NADP-dependent oxidoreductase" evidence="2">
    <location>
        <begin position="25"/>
        <end position="321"/>
    </location>
</feature>
<dbReference type="EMBL" id="KI913142">
    <property type="protein sequence ID" value="ETV75028.1"/>
    <property type="molecule type" value="Genomic_DNA"/>
</dbReference>
<dbReference type="GeneID" id="20812626"/>
<dbReference type="CDD" id="cd19076">
    <property type="entry name" value="AKR_AKR13A_13D"/>
    <property type="match status" value="1"/>
</dbReference>
<dbReference type="PANTHER" id="PTHR43625">
    <property type="entry name" value="AFLATOXIN B1 ALDEHYDE REDUCTASE"/>
    <property type="match status" value="1"/>
</dbReference>
<evidence type="ECO:0000256" key="1">
    <source>
        <dbReference type="ARBA" id="ARBA00023002"/>
    </source>
</evidence>
<dbReference type="AlphaFoldDB" id="W4G7V8"/>
<name>W4G7V8_APHAT</name>
<evidence type="ECO:0000259" key="2">
    <source>
        <dbReference type="Pfam" id="PF00248"/>
    </source>
</evidence>
<dbReference type="Gene3D" id="3.20.20.100">
    <property type="entry name" value="NADP-dependent oxidoreductase domain"/>
    <property type="match status" value="1"/>
</dbReference>
<dbReference type="RefSeq" id="XP_009835532.1">
    <property type="nucleotide sequence ID" value="XM_009837230.1"/>
</dbReference>
<dbReference type="InterPro" id="IPR023210">
    <property type="entry name" value="NADP_OxRdtase_dom"/>
</dbReference>
<proteinExistence type="predicted"/>
<protein>
    <recommendedName>
        <fullName evidence="2">NADP-dependent oxidoreductase domain-containing protein</fullName>
    </recommendedName>
</protein>
<accession>W4G7V8</accession>
<dbReference type="Pfam" id="PF00248">
    <property type="entry name" value="Aldo_ket_red"/>
    <property type="match status" value="1"/>
</dbReference>
<dbReference type="GO" id="GO:0005737">
    <property type="term" value="C:cytoplasm"/>
    <property type="evidence" value="ECO:0007669"/>
    <property type="project" value="TreeGrafter"/>
</dbReference>
<dbReference type="STRING" id="112090.W4G7V8"/>
<gene>
    <name evidence="3" type="ORF">H257_10630</name>
</gene>
<dbReference type="InterPro" id="IPR050791">
    <property type="entry name" value="Aldo-Keto_reductase"/>
</dbReference>